<feature type="transmembrane region" description="Helical" evidence="2">
    <location>
        <begin position="315"/>
        <end position="334"/>
    </location>
</feature>
<feature type="region of interest" description="Disordered" evidence="1">
    <location>
        <begin position="168"/>
        <end position="209"/>
    </location>
</feature>
<evidence type="ECO:0000313" key="3">
    <source>
        <dbReference type="Proteomes" id="UP000492821"/>
    </source>
</evidence>
<dbReference type="AlphaFoldDB" id="A0A7E4UX84"/>
<feature type="region of interest" description="Disordered" evidence="1">
    <location>
        <begin position="67"/>
        <end position="98"/>
    </location>
</feature>
<name>A0A7E4UX84_PANRE</name>
<keyword evidence="2" id="KW-0812">Transmembrane</keyword>
<feature type="compositionally biased region" description="Basic and acidic residues" evidence="1">
    <location>
        <begin position="185"/>
        <end position="200"/>
    </location>
</feature>
<feature type="transmembrane region" description="Helical" evidence="2">
    <location>
        <begin position="288"/>
        <end position="309"/>
    </location>
</feature>
<proteinExistence type="predicted"/>
<keyword evidence="2" id="KW-1133">Transmembrane helix</keyword>
<keyword evidence="2" id="KW-0472">Membrane</keyword>
<protein>
    <submittedName>
        <fullName evidence="4">DUF2892 domain-containing protein</fullName>
    </submittedName>
</protein>
<reference evidence="4" key="2">
    <citation type="submission" date="2020-10" db="UniProtKB">
        <authorList>
            <consortium name="WormBaseParasite"/>
        </authorList>
    </citation>
    <scope>IDENTIFICATION</scope>
</reference>
<evidence type="ECO:0000256" key="1">
    <source>
        <dbReference type="SAM" id="MobiDB-lite"/>
    </source>
</evidence>
<dbReference type="Proteomes" id="UP000492821">
    <property type="component" value="Unassembled WGS sequence"/>
</dbReference>
<keyword evidence="3" id="KW-1185">Reference proteome</keyword>
<evidence type="ECO:0000256" key="2">
    <source>
        <dbReference type="SAM" id="Phobius"/>
    </source>
</evidence>
<organism evidence="3 4">
    <name type="scientific">Panagrellus redivivus</name>
    <name type="common">Microworm</name>
    <dbReference type="NCBI Taxonomy" id="6233"/>
    <lineage>
        <taxon>Eukaryota</taxon>
        <taxon>Metazoa</taxon>
        <taxon>Ecdysozoa</taxon>
        <taxon>Nematoda</taxon>
        <taxon>Chromadorea</taxon>
        <taxon>Rhabditida</taxon>
        <taxon>Tylenchina</taxon>
        <taxon>Panagrolaimomorpha</taxon>
        <taxon>Panagrolaimoidea</taxon>
        <taxon>Panagrolaimidae</taxon>
        <taxon>Panagrellus</taxon>
    </lineage>
</organism>
<reference evidence="3" key="1">
    <citation type="journal article" date="2013" name="Genetics">
        <title>The draft genome and transcriptome of Panagrellus redivivus are shaped by the harsh demands of a free-living lifestyle.</title>
        <authorList>
            <person name="Srinivasan J."/>
            <person name="Dillman A.R."/>
            <person name="Macchietto M.G."/>
            <person name="Heikkinen L."/>
            <person name="Lakso M."/>
            <person name="Fracchia K.M."/>
            <person name="Antoshechkin I."/>
            <person name="Mortazavi A."/>
            <person name="Wong G."/>
            <person name="Sternberg P.W."/>
        </authorList>
    </citation>
    <scope>NUCLEOTIDE SEQUENCE [LARGE SCALE GENOMIC DNA]</scope>
    <source>
        <strain evidence="3">MT8872</strain>
    </source>
</reference>
<evidence type="ECO:0000313" key="4">
    <source>
        <dbReference type="WBParaSite" id="Pan_g13706.t1"/>
    </source>
</evidence>
<accession>A0A7E4UX84</accession>
<dbReference type="WBParaSite" id="Pan_g13706.t1">
    <property type="protein sequence ID" value="Pan_g13706.t1"/>
    <property type="gene ID" value="Pan_g13706"/>
</dbReference>
<sequence length="429" mass="47393">MQPVHNINNVNGAFAGIQRLQAMNQPSNDSILDTLSPGVDRDVAALDIIKYCKMLKNEADRVKLMNAPENMANDSGKDEVESVSATSSDNTEKPMETDDAKSEYAFDGMNTAANDTASTAVSPFQPRCIEAMRNLLKPDSILSSHFPGINTDAIELSIRESLKMFEDEADRAKPVHTSEGTANDSGEKDQLAGDHKHDSTGEDECLETDEVKSEYAFDDMTNDSDDKDEVESVYAMDSETDPAETEKPMETDDVESVYAFEAMNTPSNDTVSGAVIADMTDKVKNAEIATLTYLGLALIFLGLAITMFLCKFNMTAFAFFIYMLIAFGSSRSYYLDYQDLKEQFDIIQAQLNDQNKIDIFQADDATDEVSSVYAFDGLNDNEAGSPEAVENASDIESVYAFDYEKDDVESVYAFEGTEMEHDANYMHVL</sequence>